<dbReference type="Pfam" id="PF20150">
    <property type="entry name" value="2EXR"/>
    <property type="match status" value="1"/>
</dbReference>
<protein>
    <recommendedName>
        <fullName evidence="1">2EXR domain-containing protein</fullName>
    </recommendedName>
</protein>
<reference evidence="2" key="2">
    <citation type="journal article" date="2022" name="Microb. Genom.">
        <title>A chromosome-scale genome assembly of the tomato pathogen Cladosporium fulvum reveals a compartmentalized genome architecture and the presence of a dispensable chromosome.</title>
        <authorList>
            <person name="Zaccaron A.Z."/>
            <person name="Chen L.H."/>
            <person name="Samaras A."/>
            <person name="Stergiopoulos I."/>
        </authorList>
    </citation>
    <scope>NUCLEOTIDE SEQUENCE</scope>
    <source>
        <strain evidence="2">Race5_Kim</strain>
    </source>
</reference>
<dbReference type="InterPro" id="IPR045518">
    <property type="entry name" value="2EXR"/>
</dbReference>
<dbReference type="PANTHER" id="PTHR42085">
    <property type="entry name" value="F-BOX DOMAIN-CONTAINING PROTEIN"/>
    <property type="match status" value="1"/>
</dbReference>
<reference evidence="2" key="1">
    <citation type="submission" date="2021-12" db="EMBL/GenBank/DDBJ databases">
        <authorList>
            <person name="Zaccaron A."/>
            <person name="Stergiopoulos I."/>
        </authorList>
    </citation>
    <scope>NUCLEOTIDE SEQUENCE</scope>
    <source>
        <strain evidence="2">Race5_Kim</strain>
    </source>
</reference>
<dbReference type="GeneID" id="71991087"/>
<gene>
    <name evidence="2" type="ORF">CLAFUR5_11209</name>
</gene>
<dbReference type="EMBL" id="CP090170">
    <property type="protein sequence ID" value="UJO20798.1"/>
    <property type="molecule type" value="Genomic_DNA"/>
</dbReference>
<dbReference type="AlphaFoldDB" id="A0A9Q8USH3"/>
<dbReference type="Proteomes" id="UP000756132">
    <property type="component" value="Chromosome 8"/>
</dbReference>
<dbReference type="OrthoDB" id="5272396at2759"/>
<name>A0A9Q8USH3_PASFU</name>
<accession>A0A9Q8USH3</accession>
<proteinExistence type="predicted"/>
<evidence type="ECO:0000259" key="1">
    <source>
        <dbReference type="Pfam" id="PF20150"/>
    </source>
</evidence>
<evidence type="ECO:0000313" key="3">
    <source>
        <dbReference type="Proteomes" id="UP000756132"/>
    </source>
</evidence>
<dbReference type="PANTHER" id="PTHR42085:SF1">
    <property type="entry name" value="F-BOX DOMAIN-CONTAINING PROTEIN"/>
    <property type="match status" value="1"/>
</dbReference>
<keyword evidence="3" id="KW-1185">Reference proteome</keyword>
<feature type="domain" description="2EXR" evidence="1">
    <location>
        <begin position="26"/>
        <end position="108"/>
    </location>
</feature>
<dbReference type="KEGG" id="ffu:CLAFUR5_11209"/>
<dbReference type="InterPro" id="IPR038883">
    <property type="entry name" value="AN11006-like"/>
</dbReference>
<evidence type="ECO:0000313" key="2">
    <source>
        <dbReference type="EMBL" id="UJO20798.1"/>
    </source>
</evidence>
<sequence>MDSLIAELTKSFAGLTLTSPNKQKTSFLELPQELRDMIYEFAYSGREIIDRGDVDHKGTHVARPGRKVTSYPAALLTVSKQIRLEASPYYYKLCTFHFEGRDATYYCFAFIKALEPQYRNLLQDVRVHSHGQVPSGYDPFIHSSIGFIDGHKLRSVQWHWRHLQDCIRNASILIAKDVLKTRLEIVSWDHEQIRDFWCSDPTIAGLGCTRFERGYDQYKGLD</sequence>
<organism evidence="2 3">
    <name type="scientific">Passalora fulva</name>
    <name type="common">Tomato leaf mold</name>
    <name type="synonym">Cladosporium fulvum</name>
    <dbReference type="NCBI Taxonomy" id="5499"/>
    <lineage>
        <taxon>Eukaryota</taxon>
        <taxon>Fungi</taxon>
        <taxon>Dikarya</taxon>
        <taxon>Ascomycota</taxon>
        <taxon>Pezizomycotina</taxon>
        <taxon>Dothideomycetes</taxon>
        <taxon>Dothideomycetidae</taxon>
        <taxon>Mycosphaerellales</taxon>
        <taxon>Mycosphaerellaceae</taxon>
        <taxon>Fulvia</taxon>
    </lineage>
</organism>
<dbReference type="RefSeq" id="XP_047765164.1">
    <property type="nucleotide sequence ID" value="XM_047910357.1"/>
</dbReference>